<name>A0AAD5R119_PARTN</name>
<reference evidence="1" key="1">
    <citation type="submission" date="2021-06" db="EMBL/GenBank/DDBJ databases">
        <title>Parelaphostrongylus tenuis whole genome reference sequence.</title>
        <authorList>
            <person name="Garwood T.J."/>
            <person name="Larsen P.A."/>
            <person name="Fountain-Jones N.M."/>
            <person name="Garbe J.R."/>
            <person name="Macchietto M.G."/>
            <person name="Kania S.A."/>
            <person name="Gerhold R.W."/>
            <person name="Richards J.E."/>
            <person name="Wolf T.M."/>
        </authorList>
    </citation>
    <scope>NUCLEOTIDE SEQUENCE</scope>
    <source>
        <strain evidence="1">MNPRO001-30</strain>
        <tissue evidence="1">Meninges</tissue>
    </source>
</reference>
<gene>
    <name evidence="1" type="ORF">KIN20_028283</name>
</gene>
<evidence type="ECO:0000313" key="2">
    <source>
        <dbReference type="Proteomes" id="UP001196413"/>
    </source>
</evidence>
<sequence>MDQVPFNFHEKSIWKKLKNRWKIREIIKSVRHIGANDAVELYELMTAPIAKVSLFENGTR</sequence>
<proteinExistence type="predicted"/>
<protein>
    <submittedName>
        <fullName evidence="1">Uncharacterized protein</fullName>
    </submittedName>
</protein>
<dbReference type="Proteomes" id="UP001196413">
    <property type="component" value="Unassembled WGS sequence"/>
</dbReference>
<keyword evidence="2" id="KW-1185">Reference proteome</keyword>
<organism evidence="1 2">
    <name type="scientific">Parelaphostrongylus tenuis</name>
    <name type="common">Meningeal worm</name>
    <dbReference type="NCBI Taxonomy" id="148309"/>
    <lineage>
        <taxon>Eukaryota</taxon>
        <taxon>Metazoa</taxon>
        <taxon>Ecdysozoa</taxon>
        <taxon>Nematoda</taxon>
        <taxon>Chromadorea</taxon>
        <taxon>Rhabditida</taxon>
        <taxon>Rhabditina</taxon>
        <taxon>Rhabditomorpha</taxon>
        <taxon>Strongyloidea</taxon>
        <taxon>Metastrongylidae</taxon>
        <taxon>Parelaphostrongylus</taxon>
    </lineage>
</organism>
<dbReference type="EMBL" id="JAHQIW010005875">
    <property type="protein sequence ID" value="KAJ1367383.1"/>
    <property type="molecule type" value="Genomic_DNA"/>
</dbReference>
<comment type="caution">
    <text evidence="1">The sequence shown here is derived from an EMBL/GenBank/DDBJ whole genome shotgun (WGS) entry which is preliminary data.</text>
</comment>
<evidence type="ECO:0000313" key="1">
    <source>
        <dbReference type="EMBL" id="KAJ1367383.1"/>
    </source>
</evidence>
<accession>A0AAD5R119</accession>
<dbReference type="AlphaFoldDB" id="A0AAD5R119"/>